<dbReference type="GO" id="GO:0042372">
    <property type="term" value="P:phylloquinone biosynthetic process"/>
    <property type="evidence" value="ECO:0007669"/>
    <property type="project" value="TreeGrafter"/>
</dbReference>
<evidence type="ECO:0000256" key="4">
    <source>
        <dbReference type="ARBA" id="ARBA00060572"/>
    </source>
</evidence>
<evidence type="ECO:0000256" key="1">
    <source>
        <dbReference type="ARBA" id="ARBA00004275"/>
    </source>
</evidence>
<dbReference type="GO" id="GO:0005777">
    <property type="term" value="C:peroxisome"/>
    <property type="evidence" value="ECO:0007669"/>
    <property type="project" value="UniProtKB-SubCell"/>
</dbReference>
<dbReference type="CDD" id="cd03443">
    <property type="entry name" value="PaaI_thioesterase"/>
    <property type="match status" value="1"/>
</dbReference>
<dbReference type="NCBIfam" id="TIGR00369">
    <property type="entry name" value="unchar_dom_1"/>
    <property type="match status" value="1"/>
</dbReference>
<dbReference type="FunFam" id="3.10.129.10:FF:000048">
    <property type="entry name" value="14-dihydroxy-2-naphthoyl-CoA thioesterase 1"/>
    <property type="match status" value="1"/>
</dbReference>
<evidence type="ECO:0000256" key="7">
    <source>
        <dbReference type="ARBA" id="ARBA00066058"/>
    </source>
</evidence>
<dbReference type="OrthoDB" id="46529at2759"/>
<reference evidence="10" key="2">
    <citation type="submission" date="2025-08" db="UniProtKB">
        <authorList>
            <consortium name="RefSeq"/>
        </authorList>
    </citation>
    <scope>IDENTIFICATION</scope>
    <source>
        <tissue evidence="10">Etiolated seedlings</tissue>
    </source>
</reference>
<evidence type="ECO:0000256" key="2">
    <source>
        <dbReference type="ARBA" id="ARBA00022801"/>
    </source>
</evidence>
<dbReference type="Pfam" id="PF03061">
    <property type="entry name" value="4HBT"/>
    <property type="match status" value="1"/>
</dbReference>
<dbReference type="KEGG" id="cam:101497234"/>
<dbReference type="PaxDb" id="3827-XP_004488177.1"/>
<comment type="subcellular location">
    <subcellularLocation>
        <location evidence="1">Peroxisome</location>
    </subcellularLocation>
</comment>
<organism evidence="9 10">
    <name type="scientific">Cicer arietinum</name>
    <name type="common">Chickpea</name>
    <name type="synonym">Garbanzo</name>
    <dbReference type="NCBI Taxonomy" id="3827"/>
    <lineage>
        <taxon>Eukaryota</taxon>
        <taxon>Viridiplantae</taxon>
        <taxon>Streptophyta</taxon>
        <taxon>Embryophyta</taxon>
        <taxon>Tracheophyta</taxon>
        <taxon>Spermatophyta</taxon>
        <taxon>Magnoliopsida</taxon>
        <taxon>eudicotyledons</taxon>
        <taxon>Gunneridae</taxon>
        <taxon>Pentapetalae</taxon>
        <taxon>rosids</taxon>
        <taxon>fabids</taxon>
        <taxon>Fabales</taxon>
        <taxon>Fabaceae</taxon>
        <taxon>Papilionoideae</taxon>
        <taxon>50 kb inversion clade</taxon>
        <taxon>NPAAA clade</taxon>
        <taxon>Hologalegina</taxon>
        <taxon>IRL clade</taxon>
        <taxon>Cicereae</taxon>
        <taxon>Cicer</taxon>
    </lineage>
</organism>
<dbReference type="Proteomes" id="UP000087171">
    <property type="component" value="Chromosome Ca1"/>
</dbReference>
<accession>A0A1S2XGU5</accession>
<feature type="domain" description="Thioesterase" evidence="8">
    <location>
        <begin position="42"/>
        <end position="115"/>
    </location>
</feature>
<dbReference type="Gene3D" id="3.10.129.10">
    <property type="entry name" value="Hotdog Thioesterase"/>
    <property type="match status" value="1"/>
</dbReference>
<comment type="pathway">
    <text evidence="4">Cofactor biosynthesis; phylloquinone biosynthesis.</text>
</comment>
<sequence length="156" mass="16716">MEKPKTSELDAPLHTIGFEFVDLTPQKVSGTLHLTQKCCQPFGVLHGGVSAMIAESLASIGAHIASGYTRVAGIQLSINHLKSAKLGDLIQAEATPLNVGKTIQVWEVRIWKIDPSNSQKGPLIASSKVTLLSNMPVPDHAKDAGEILKKYVIAKL</sequence>
<dbReference type="RefSeq" id="XP_004488177.1">
    <property type="nucleotide sequence ID" value="XM_004488120.3"/>
</dbReference>
<evidence type="ECO:0000313" key="9">
    <source>
        <dbReference type="Proteomes" id="UP000087171"/>
    </source>
</evidence>
<proteinExistence type="inferred from homology"/>
<dbReference type="AlphaFoldDB" id="A0A1S2XGU5"/>
<evidence type="ECO:0000256" key="6">
    <source>
        <dbReference type="ARBA" id="ARBA00061187"/>
    </source>
</evidence>
<keyword evidence="2" id="KW-0378">Hydrolase</keyword>
<evidence type="ECO:0000259" key="8">
    <source>
        <dbReference type="Pfam" id="PF03061"/>
    </source>
</evidence>
<dbReference type="InterPro" id="IPR006683">
    <property type="entry name" value="Thioestr_dom"/>
</dbReference>
<dbReference type="eggNOG" id="KOG3328">
    <property type="taxonomic scope" value="Eukaryota"/>
</dbReference>
<keyword evidence="9" id="KW-1185">Reference proteome</keyword>
<dbReference type="SUPFAM" id="SSF54637">
    <property type="entry name" value="Thioesterase/thiol ester dehydrase-isomerase"/>
    <property type="match status" value="1"/>
</dbReference>
<dbReference type="GeneID" id="101497234"/>
<evidence type="ECO:0000256" key="5">
    <source>
        <dbReference type="ARBA" id="ARBA00060586"/>
    </source>
</evidence>
<comment type="pathway">
    <text evidence="5">Quinol/quinone metabolism; 1,4-dihydroxy-2-naphthoate biosynthesis; 1,4-dihydroxy-2-naphthoate from chorismate: step 7/7.</text>
</comment>
<name>A0A1S2XGU5_CICAR</name>
<dbReference type="STRING" id="3827.A0A1S2XGU5"/>
<protein>
    <submittedName>
        <fullName evidence="10">1,4-dihydroxy-2-naphthoyl-CoA thioesterase 1</fullName>
    </submittedName>
</protein>
<dbReference type="InterPro" id="IPR003736">
    <property type="entry name" value="PAAI_dom"/>
</dbReference>
<dbReference type="PANTHER" id="PTHR43240">
    <property type="entry name" value="1,4-DIHYDROXY-2-NAPHTHOYL-COA THIOESTERASE 1"/>
    <property type="match status" value="1"/>
</dbReference>
<dbReference type="PANTHER" id="PTHR43240:SF5">
    <property type="entry name" value="1,4-DIHYDROXY-2-NAPHTHOYL-COA THIOESTERASE 1"/>
    <property type="match status" value="1"/>
</dbReference>
<dbReference type="InterPro" id="IPR029069">
    <property type="entry name" value="HotDog_dom_sf"/>
</dbReference>
<dbReference type="GO" id="GO:0061522">
    <property type="term" value="F:1,4-dihydroxy-2-naphthoyl-CoA thioesterase activity"/>
    <property type="evidence" value="ECO:0007669"/>
    <property type="project" value="TreeGrafter"/>
</dbReference>
<evidence type="ECO:0000313" key="10">
    <source>
        <dbReference type="RefSeq" id="XP_004488177.1"/>
    </source>
</evidence>
<reference evidence="9" key="1">
    <citation type="journal article" date="2013" name="Nat. Biotechnol.">
        <title>Draft genome sequence of chickpea (Cicer arietinum) provides a resource for trait improvement.</title>
        <authorList>
            <person name="Varshney R.K."/>
            <person name="Song C."/>
            <person name="Saxena R.K."/>
            <person name="Azam S."/>
            <person name="Yu S."/>
            <person name="Sharpe A.G."/>
            <person name="Cannon S."/>
            <person name="Baek J."/>
            <person name="Rosen B.D."/>
            <person name="Tar'an B."/>
            <person name="Millan T."/>
            <person name="Zhang X."/>
            <person name="Ramsay L.D."/>
            <person name="Iwata A."/>
            <person name="Wang Y."/>
            <person name="Nelson W."/>
            <person name="Farmer A.D."/>
            <person name="Gaur P.M."/>
            <person name="Soderlund C."/>
            <person name="Penmetsa R.V."/>
            <person name="Xu C."/>
            <person name="Bharti A.K."/>
            <person name="He W."/>
            <person name="Winter P."/>
            <person name="Zhao S."/>
            <person name="Hane J.K."/>
            <person name="Carrasquilla-Garcia N."/>
            <person name="Condie J.A."/>
            <person name="Upadhyaya H.D."/>
            <person name="Luo M.C."/>
            <person name="Thudi M."/>
            <person name="Gowda C.L."/>
            <person name="Singh N.P."/>
            <person name="Lichtenzveig J."/>
            <person name="Gali K.K."/>
            <person name="Rubio J."/>
            <person name="Nadarajan N."/>
            <person name="Dolezel J."/>
            <person name="Bansal K.C."/>
            <person name="Xu X."/>
            <person name="Edwards D."/>
            <person name="Zhang G."/>
            <person name="Kahl G."/>
            <person name="Gil J."/>
            <person name="Singh K.B."/>
            <person name="Datta S.K."/>
            <person name="Jackson S.A."/>
            <person name="Wang J."/>
            <person name="Cook D.R."/>
        </authorList>
    </citation>
    <scope>NUCLEOTIDE SEQUENCE [LARGE SCALE GENOMIC DNA]</scope>
    <source>
        <strain evidence="9">cv. CDC Frontier</strain>
    </source>
</reference>
<keyword evidence="3" id="KW-0576">Peroxisome</keyword>
<evidence type="ECO:0000256" key="3">
    <source>
        <dbReference type="ARBA" id="ARBA00023140"/>
    </source>
</evidence>
<comment type="similarity">
    <text evidence="6">Belongs to the 4-hydroxybenzoyl-CoA thioesterase family. DHNA-CoA hydrolase subfamily.</text>
</comment>
<gene>
    <name evidence="10" type="primary">LOC101497234</name>
</gene>
<comment type="subunit">
    <text evidence="7">Homotetramers.</text>
</comment>